<dbReference type="EMBL" id="BQXS01009742">
    <property type="protein sequence ID" value="GKT31791.1"/>
    <property type="molecule type" value="Genomic_DNA"/>
</dbReference>
<evidence type="ECO:0000313" key="3">
    <source>
        <dbReference type="Proteomes" id="UP001057375"/>
    </source>
</evidence>
<keyword evidence="3" id="KW-1185">Reference proteome</keyword>
<protein>
    <submittedName>
        <fullName evidence="2">Uncharacterized protein</fullName>
    </submittedName>
</protein>
<feature type="region of interest" description="Disordered" evidence="1">
    <location>
        <begin position="597"/>
        <end position="684"/>
    </location>
</feature>
<sequence>MDDIPAEVSGNGEDYLISITKFLTDQLEDKKNFASCFATYLDFLKVKLASKGSEKQYTFPFIDFLDKNKKMLVIHGFSLLTQASIKKFLECLLSTCSYTPYPPSARAFLHLAYFVQNSEGCFQLFEPTKSNLLKINFAMYISPKNVSIVRRLKKFPGDIVHAENSGKIFEEEKEKERKIEEDRKEIEDTPRTPALPSIGVPDSPAFPTPSKFKSKSKSSRFDGQESIQEGAIASLRKVAINFVLFLLHHCDGLTIEDFILDTDDANVIIWAERRIQHTRTIKLEKKIHERLTQLSKALLNQQQLQKGFSKLKNTVHTFDNRLEKCEERLTSVQTKLAHIDRQLSTEVSERKHLEDEYTTTKKKTKDLVRKSDKTESDLHELAETITDMNNDIQEMRETTTGTFKQMSTVQKTHESRLSRHGDELQSFIGRVGKVEADHRDVVEQLSHLPAQVATIQESVGVLQEVHTASVERIKKNEAICEYCEDEIKMMKFSVENNSKDVKTALERIVDPQKFVDEAKDEVESHIMPIVEECKDICTDLNTAFTEVEEEVKDWVEEAADLVNDTRSYMDMTVGYLDSIAAEQMGVVGGLMRESGLKGPTKGRRLKRTFKGRGPEEVEEEEEQGELFSPELVVMGDDENAQREKKVRFKDEARERERRNREHLAQEMARKKEEEAKRAEEERLRREEELLRATKEGDVKALKERLIDTIKSHSPNSSPSSSLHATLSSDHDFHMDLSKKPSLSVTTGPSPVHVHSSVDLEHSEDGSIVEIEDAATQSPDDNVIGDHEYGSSRTTRIPSTPTVSNVQQHSVEPHPPSSPLPATSRPTQRALVTAGKASSSPLPEETDRERLRRERKERRAKQRGNRRRQFLTPAVTSSTLASPSKMASPFSSLSSPLSSPSSRMSSLLWLCKNIRWINPKHAGHSVNEFVKWVLNDNQETAKDDDQDVAGVNLSLCECHPYAIKQKRVCIGVGDNEAANPVSSPSSSTQSGTQGTSSTSAATAFTLTSQLASISSSFDMVLRYIGGIQRRCELFMQVCDEIESPIDSSPDHLPSLPIIFPLTDTQRVCVLMRVVEVLFMKDELRLECVRRMQDGIEVFVREVVACIRQCIGVGVKLFKMHSRFFGSEHGGTISDSEKVEACGNEKMMWLRYMTCIIALLAQMMKEKKVSEVFLAEMPQARFLLPLILPIKPPSSSSSSSVYSSSSSSSLREEQVKEGMVEGDSRDIDADTQTAIALGNVPTALVPQRRILTTVCTYCLRSMSRHDVLLPMLLGEDRQDREGVRRMHPHVYVLLRLLQFSPDTMNLVQRSLSGIVPIGTSPKSIVVPFPHQYGVSFPVDMECMECAAATLRTFSRFARYIIPSFTAYSYDKAVCECAKAVRDSCVVAGKWSKAQGAAFKPNPDFTTPLEDLFALERTMIALLRVMSKNADLKKVLDRCGVLSMIQVSYR</sequence>
<feature type="region of interest" description="Disordered" evidence="1">
    <location>
        <begin position="1191"/>
        <end position="1222"/>
    </location>
</feature>
<feature type="compositionally biased region" description="Basic and acidic residues" evidence="1">
    <location>
        <begin position="171"/>
        <end position="190"/>
    </location>
</feature>
<feature type="compositionally biased region" description="Basic and acidic residues" evidence="1">
    <location>
        <begin position="755"/>
        <end position="764"/>
    </location>
</feature>
<accession>A0ABQ5KIQ0</accession>
<feature type="compositionally biased region" description="Basic residues" evidence="1">
    <location>
        <begin position="854"/>
        <end position="868"/>
    </location>
</feature>
<name>A0ABQ5KIQ0_9EUKA</name>
<feature type="compositionally biased region" description="Low complexity" evidence="1">
    <location>
        <begin position="1191"/>
        <end position="1207"/>
    </location>
</feature>
<feature type="compositionally biased region" description="Low complexity" evidence="1">
    <location>
        <begin position="711"/>
        <end position="727"/>
    </location>
</feature>
<feature type="compositionally biased region" description="Low complexity" evidence="1">
    <location>
        <begin position="790"/>
        <end position="803"/>
    </location>
</feature>
<comment type="caution">
    <text evidence="2">The sequence shown here is derived from an EMBL/GenBank/DDBJ whole genome shotgun (WGS) entry which is preliminary data.</text>
</comment>
<evidence type="ECO:0000313" key="2">
    <source>
        <dbReference type="EMBL" id="GKT31791.1"/>
    </source>
</evidence>
<feature type="region of interest" description="Disordered" evidence="1">
    <location>
        <begin position="709"/>
        <end position="898"/>
    </location>
</feature>
<feature type="compositionally biased region" description="Basic and acidic residues" evidence="1">
    <location>
        <begin position="844"/>
        <end position="853"/>
    </location>
</feature>
<evidence type="ECO:0000256" key="1">
    <source>
        <dbReference type="SAM" id="MobiDB-lite"/>
    </source>
</evidence>
<feature type="compositionally biased region" description="Basic residues" evidence="1">
    <location>
        <begin position="600"/>
        <end position="610"/>
    </location>
</feature>
<organism evidence="2 3">
    <name type="scientific">Aduncisulcus paluster</name>
    <dbReference type="NCBI Taxonomy" id="2918883"/>
    <lineage>
        <taxon>Eukaryota</taxon>
        <taxon>Metamonada</taxon>
        <taxon>Carpediemonas-like organisms</taxon>
        <taxon>Aduncisulcus</taxon>
    </lineage>
</organism>
<feature type="compositionally biased region" description="Basic and acidic residues" evidence="1">
    <location>
        <begin position="728"/>
        <end position="738"/>
    </location>
</feature>
<dbReference type="Gene3D" id="1.10.287.1490">
    <property type="match status" value="1"/>
</dbReference>
<feature type="compositionally biased region" description="Low complexity" evidence="1">
    <location>
        <begin position="881"/>
        <end position="898"/>
    </location>
</feature>
<reference evidence="2" key="1">
    <citation type="submission" date="2022-03" db="EMBL/GenBank/DDBJ databases">
        <title>Draft genome sequence of Aduncisulcus paluster, a free-living microaerophilic Fornicata.</title>
        <authorList>
            <person name="Yuyama I."/>
            <person name="Kume K."/>
            <person name="Tamura T."/>
            <person name="Inagaki Y."/>
            <person name="Hashimoto T."/>
        </authorList>
    </citation>
    <scope>NUCLEOTIDE SEQUENCE</scope>
    <source>
        <strain evidence="2">NY0171</strain>
    </source>
</reference>
<dbReference type="SUPFAM" id="SSF57997">
    <property type="entry name" value="Tropomyosin"/>
    <property type="match status" value="1"/>
</dbReference>
<proteinExistence type="predicted"/>
<gene>
    <name evidence="2" type="ORF">ADUPG1_006143</name>
</gene>
<dbReference type="Proteomes" id="UP001057375">
    <property type="component" value="Unassembled WGS sequence"/>
</dbReference>
<feature type="compositionally biased region" description="Basic and acidic residues" evidence="1">
    <location>
        <begin position="1208"/>
        <end position="1222"/>
    </location>
</feature>
<feature type="compositionally biased region" description="Basic and acidic residues" evidence="1">
    <location>
        <begin position="639"/>
        <end position="684"/>
    </location>
</feature>
<feature type="region of interest" description="Disordered" evidence="1">
    <location>
        <begin position="171"/>
        <end position="220"/>
    </location>
</feature>